<gene>
    <name evidence="1" type="ORF">WMSIL1_LOCUS2401</name>
</gene>
<dbReference type="Proteomes" id="UP000321570">
    <property type="component" value="Unassembled WGS sequence"/>
</dbReference>
<protein>
    <submittedName>
        <fullName evidence="1">Uncharacterized protein</fullName>
    </submittedName>
</protein>
<reference evidence="1 2" key="1">
    <citation type="submission" date="2019-07" db="EMBL/GenBank/DDBJ databases">
        <authorList>
            <person name="Jastrzebski P J."/>
            <person name="Paukszto L."/>
            <person name="Jastrzebski P J."/>
        </authorList>
    </citation>
    <scope>NUCLEOTIDE SEQUENCE [LARGE SCALE GENOMIC DNA]</scope>
    <source>
        <strain evidence="1 2">WMS-il1</strain>
    </source>
</reference>
<sequence>MATCNCSQFSYFEHPALGSSLLLLQAEVILFEINSWKPPSAVFSFTVSFP</sequence>
<evidence type="ECO:0000313" key="1">
    <source>
        <dbReference type="EMBL" id="VUZ41538.1"/>
    </source>
</evidence>
<proteinExistence type="predicted"/>
<dbReference type="EMBL" id="CABIJS010000066">
    <property type="protein sequence ID" value="VUZ41538.1"/>
    <property type="molecule type" value="Genomic_DNA"/>
</dbReference>
<accession>A0A564Y407</accession>
<organism evidence="1 2">
    <name type="scientific">Hymenolepis diminuta</name>
    <name type="common">Rat tapeworm</name>
    <dbReference type="NCBI Taxonomy" id="6216"/>
    <lineage>
        <taxon>Eukaryota</taxon>
        <taxon>Metazoa</taxon>
        <taxon>Spiralia</taxon>
        <taxon>Lophotrochozoa</taxon>
        <taxon>Platyhelminthes</taxon>
        <taxon>Cestoda</taxon>
        <taxon>Eucestoda</taxon>
        <taxon>Cyclophyllidea</taxon>
        <taxon>Hymenolepididae</taxon>
        <taxon>Hymenolepis</taxon>
    </lineage>
</organism>
<evidence type="ECO:0000313" key="2">
    <source>
        <dbReference type="Proteomes" id="UP000321570"/>
    </source>
</evidence>
<dbReference type="AlphaFoldDB" id="A0A564Y407"/>
<name>A0A564Y407_HYMDI</name>
<keyword evidence="2" id="KW-1185">Reference proteome</keyword>